<gene>
    <name evidence="1" type="ORF">HPB49_014844</name>
</gene>
<dbReference type="Proteomes" id="UP000821865">
    <property type="component" value="Chromosome 8"/>
</dbReference>
<sequence>MLAVAWNYCSACDNISSGKRPGKLERVALFQHYDARCHPARHTLQQLHDCGFKLLRHMACSLDLAPLYYHLFLAMKAHFKGKHLPSDDAGRNAVSKWLNIQEQ</sequence>
<dbReference type="EMBL" id="CM023477">
    <property type="protein sequence ID" value="KAH7937711.1"/>
    <property type="molecule type" value="Genomic_DNA"/>
</dbReference>
<protein>
    <submittedName>
        <fullName evidence="1">Uncharacterized protein</fullName>
    </submittedName>
</protein>
<accession>A0ACB8C9U8</accession>
<comment type="caution">
    <text evidence="1">The sequence shown here is derived from an EMBL/GenBank/DDBJ whole genome shotgun (WGS) entry which is preliminary data.</text>
</comment>
<name>A0ACB8C9U8_DERSI</name>
<proteinExistence type="predicted"/>
<keyword evidence="2" id="KW-1185">Reference proteome</keyword>
<reference evidence="1" key="1">
    <citation type="submission" date="2020-05" db="EMBL/GenBank/DDBJ databases">
        <title>Large-scale comparative analyses of tick genomes elucidate their genetic diversity and vector capacities.</title>
        <authorList>
            <person name="Jia N."/>
            <person name="Wang J."/>
            <person name="Shi W."/>
            <person name="Du L."/>
            <person name="Sun Y."/>
            <person name="Zhan W."/>
            <person name="Jiang J."/>
            <person name="Wang Q."/>
            <person name="Zhang B."/>
            <person name="Ji P."/>
            <person name="Sakyi L.B."/>
            <person name="Cui X."/>
            <person name="Yuan T."/>
            <person name="Jiang B."/>
            <person name="Yang W."/>
            <person name="Lam T.T.-Y."/>
            <person name="Chang Q."/>
            <person name="Ding S."/>
            <person name="Wang X."/>
            <person name="Zhu J."/>
            <person name="Ruan X."/>
            <person name="Zhao L."/>
            <person name="Wei J."/>
            <person name="Que T."/>
            <person name="Du C."/>
            <person name="Cheng J."/>
            <person name="Dai P."/>
            <person name="Han X."/>
            <person name="Huang E."/>
            <person name="Gao Y."/>
            <person name="Liu J."/>
            <person name="Shao H."/>
            <person name="Ye R."/>
            <person name="Li L."/>
            <person name="Wei W."/>
            <person name="Wang X."/>
            <person name="Wang C."/>
            <person name="Yang T."/>
            <person name="Huo Q."/>
            <person name="Li W."/>
            <person name="Guo W."/>
            <person name="Chen H."/>
            <person name="Zhou L."/>
            <person name="Ni X."/>
            <person name="Tian J."/>
            <person name="Zhou Y."/>
            <person name="Sheng Y."/>
            <person name="Liu T."/>
            <person name="Pan Y."/>
            <person name="Xia L."/>
            <person name="Li J."/>
            <person name="Zhao F."/>
            <person name="Cao W."/>
        </authorList>
    </citation>
    <scope>NUCLEOTIDE SEQUENCE</scope>
    <source>
        <strain evidence="1">Dsil-2018</strain>
    </source>
</reference>
<evidence type="ECO:0000313" key="1">
    <source>
        <dbReference type="EMBL" id="KAH7937711.1"/>
    </source>
</evidence>
<evidence type="ECO:0000313" key="2">
    <source>
        <dbReference type="Proteomes" id="UP000821865"/>
    </source>
</evidence>
<organism evidence="1 2">
    <name type="scientific">Dermacentor silvarum</name>
    <name type="common">Tick</name>
    <dbReference type="NCBI Taxonomy" id="543639"/>
    <lineage>
        <taxon>Eukaryota</taxon>
        <taxon>Metazoa</taxon>
        <taxon>Ecdysozoa</taxon>
        <taxon>Arthropoda</taxon>
        <taxon>Chelicerata</taxon>
        <taxon>Arachnida</taxon>
        <taxon>Acari</taxon>
        <taxon>Parasitiformes</taxon>
        <taxon>Ixodida</taxon>
        <taxon>Ixodoidea</taxon>
        <taxon>Ixodidae</taxon>
        <taxon>Rhipicephalinae</taxon>
        <taxon>Dermacentor</taxon>
    </lineage>
</organism>